<dbReference type="Pfam" id="PF07070">
    <property type="entry name" value="Spo0M"/>
    <property type="match status" value="1"/>
</dbReference>
<name>A0A1Y5TVM6_9RHOB</name>
<evidence type="ECO:0000313" key="1">
    <source>
        <dbReference type="EMBL" id="SLN70923.1"/>
    </source>
</evidence>
<dbReference type="PANTHER" id="PTHR40053">
    <property type="entry name" value="SPORULATION-CONTROL PROTEIN SPO0M"/>
    <property type="match status" value="1"/>
</dbReference>
<reference evidence="1 2" key="1">
    <citation type="submission" date="2017-03" db="EMBL/GenBank/DDBJ databases">
        <authorList>
            <person name="Afonso C.L."/>
            <person name="Miller P.J."/>
            <person name="Scott M.A."/>
            <person name="Spackman E."/>
            <person name="Goraichik I."/>
            <person name="Dimitrov K.M."/>
            <person name="Suarez D.L."/>
            <person name="Swayne D.E."/>
        </authorList>
    </citation>
    <scope>NUCLEOTIDE SEQUENCE [LARGE SCALE GENOMIC DNA]</scope>
    <source>
        <strain evidence="1 2">CECT 7066</strain>
    </source>
</reference>
<sequence>MFGKLMRTLGVGGATIDTVLETDEVVVGGTLRGEVRVKGGASDQDIRGVTIEIVTRCLVETRSDNRVHAEIILASGTIELGRVTAGEELAAPLEIDIDPAAPISIGTTTSFVRTRVNVPGAVDPTDKDPVRLLPTPAMLAVISGLEQAGFALTETEVEHNPRRANPFVQEFDFRPRGFNDFGIDEVEISFQPIRGGVEVLLTVDNRGGFFTMGRERSARFQIRDADRSDIVAQLRAAISSLR</sequence>
<dbReference type="OrthoDB" id="2351239at2"/>
<dbReference type="PANTHER" id="PTHR40053:SF1">
    <property type="entry name" value="SPORULATION-CONTROL PROTEIN SPO0M"/>
    <property type="match status" value="1"/>
</dbReference>
<gene>
    <name evidence="1" type="primary">spo0M_2</name>
    <name evidence="1" type="ORF">PAM7066_03613</name>
</gene>
<dbReference type="EMBL" id="FWFV01000018">
    <property type="protein sequence ID" value="SLN70923.1"/>
    <property type="molecule type" value="Genomic_DNA"/>
</dbReference>
<proteinExistence type="predicted"/>
<dbReference type="AlphaFoldDB" id="A0A1Y5TVM6"/>
<accession>A0A1Y5TVM6</accession>
<organism evidence="1 2">
    <name type="scientific">Palleronia marisminoris</name>
    <dbReference type="NCBI Taxonomy" id="315423"/>
    <lineage>
        <taxon>Bacteria</taxon>
        <taxon>Pseudomonadati</taxon>
        <taxon>Pseudomonadota</taxon>
        <taxon>Alphaproteobacteria</taxon>
        <taxon>Rhodobacterales</taxon>
        <taxon>Roseobacteraceae</taxon>
        <taxon>Palleronia</taxon>
    </lineage>
</organism>
<dbReference type="InterPro" id="IPR009776">
    <property type="entry name" value="Spore_0_M"/>
</dbReference>
<dbReference type="Proteomes" id="UP000193870">
    <property type="component" value="Unassembled WGS sequence"/>
</dbReference>
<evidence type="ECO:0000313" key="2">
    <source>
        <dbReference type="Proteomes" id="UP000193870"/>
    </source>
</evidence>
<protein>
    <submittedName>
        <fullName evidence="1">Sporulation-control protein spo0M</fullName>
    </submittedName>
</protein>
<dbReference type="RefSeq" id="WP_085855563.1">
    <property type="nucleotide sequence ID" value="NZ_FOPF01000019.1"/>
</dbReference>
<keyword evidence="2" id="KW-1185">Reference proteome</keyword>